<evidence type="ECO:0000259" key="4">
    <source>
        <dbReference type="PROSITE" id="PS51718"/>
    </source>
</evidence>
<keyword evidence="6" id="KW-1185">Reference proteome</keyword>
<dbReference type="PROSITE" id="PS51388">
    <property type="entry name" value="GED"/>
    <property type="match status" value="1"/>
</dbReference>
<dbReference type="InterPro" id="IPR027417">
    <property type="entry name" value="P-loop_NTPase"/>
</dbReference>
<dbReference type="GeneID" id="92099729"/>
<evidence type="ECO:0000313" key="5">
    <source>
        <dbReference type="EMBL" id="KAK8036760.1"/>
    </source>
</evidence>
<dbReference type="InterPro" id="IPR045063">
    <property type="entry name" value="Dynamin_N"/>
</dbReference>
<dbReference type="InterPro" id="IPR020850">
    <property type="entry name" value="GED_dom"/>
</dbReference>
<dbReference type="CDD" id="cd08771">
    <property type="entry name" value="DLP_1"/>
    <property type="match status" value="1"/>
</dbReference>
<dbReference type="InterPro" id="IPR022812">
    <property type="entry name" value="Dynamin"/>
</dbReference>
<evidence type="ECO:0000313" key="6">
    <source>
        <dbReference type="Proteomes" id="UP001480595"/>
    </source>
</evidence>
<dbReference type="InterPro" id="IPR030381">
    <property type="entry name" value="G_DYNAMIN_dom"/>
</dbReference>
<evidence type="ECO:0000256" key="2">
    <source>
        <dbReference type="ARBA" id="ARBA00023134"/>
    </source>
</evidence>
<evidence type="ECO:0000259" key="3">
    <source>
        <dbReference type="PROSITE" id="PS51388"/>
    </source>
</evidence>
<dbReference type="EMBL" id="JAQQWL010000018">
    <property type="protein sequence ID" value="KAK8036760.1"/>
    <property type="molecule type" value="Genomic_DNA"/>
</dbReference>
<dbReference type="SUPFAM" id="SSF52540">
    <property type="entry name" value="P-loop containing nucleoside triphosphate hydrolases"/>
    <property type="match status" value="1"/>
</dbReference>
<name>A0ABR1SR04_9PEZI</name>
<accession>A0ABR1SR04</accession>
<protein>
    <submittedName>
        <fullName evidence="5">Interferon-induced GTP-binding protein Mx2</fullName>
    </submittedName>
</protein>
<dbReference type="InterPro" id="IPR000375">
    <property type="entry name" value="Dynamin_stalk"/>
</dbReference>
<organism evidence="5 6">
    <name type="scientific">Apiospora phragmitis</name>
    <dbReference type="NCBI Taxonomy" id="2905665"/>
    <lineage>
        <taxon>Eukaryota</taxon>
        <taxon>Fungi</taxon>
        <taxon>Dikarya</taxon>
        <taxon>Ascomycota</taxon>
        <taxon>Pezizomycotina</taxon>
        <taxon>Sordariomycetes</taxon>
        <taxon>Xylariomycetidae</taxon>
        <taxon>Amphisphaeriales</taxon>
        <taxon>Apiosporaceae</taxon>
        <taxon>Apiospora</taxon>
    </lineage>
</organism>
<dbReference type="Proteomes" id="UP001480595">
    <property type="component" value="Unassembled WGS sequence"/>
</dbReference>
<proteinExistence type="predicted"/>
<dbReference type="PANTHER" id="PTHR11566:SF215">
    <property type="entry name" value="DYNAMIN GTPASE"/>
    <property type="match status" value="1"/>
</dbReference>
<dbReference type="InterPro" id="IPR001401">
    <property type="entry name" value="Dynamin_GTPase"/>
</dbReference>
<feature type="domain" description="GED" evidence="3">
    <location>
        <begin position="634"/>
        <end position="722"/>
    </location>
</feature>
<reference evidence="5 6" key="1">
    <citation type="submission" date="2023-01" db="EMBL/GenBank/DDBJ databases">
        <title>Analysis of 21 Apiospora genomes using comparative genomics revels a genus with tremendous synthesis potential of carbohydrate active enzymes and secondary metabolites.</title>
        <authorList>
            <person name="Sorensen T."/>
        </authorList>
    </citation>
    <scope>NUCLEOTIDE SEQUENCE [LARGE SCALE GENOMIC DNA]</scope>
    <source>
        <strain evidence="5 6">CBS 135458</strain>
    </source>
</reference>
<dbReference type="Gene3D" id="3.40.50.300">
    <property type="entry name" value="P-loop containing nucleotide triphosphate hydrolases"/>
    <property type="match status" value="1"/>
</dbReference>
<gene>
    <name evidence="5" type="ORF">PG994_015257</name>
</gene>
<sequence length="722" mass="80919">MKSETPAKMAKKNEVGLGNQSTLTKIDKLRELNVGAIIPLPQLVAVGDQSSGKSSVLESVTGFSFPRAAGLCTRYATQITCRRAATRRIFISIIPRPNADEQTKKRLLDFKHELPKMDDEELINIFEEANIAMGIRISKTNTNDGRSAFSQDILKIEICGPDQDHLTVIDVPGIFRVATPGLTSESDIVLVENMVKSYMNDRRTIILAIVPCNVDLATQEILKLAETADPSGARTMGVLTKPDLATEEASKDTIRDLVLGNGSNLKLGYHIVKNRGADDHHSTLSERFDAEEAFFMDSAWSSIADHCGITSLKLRLRGLLMNISKQEIPHVKTDVEQRLHACKAKLEAMGPARASEQSQRLYLAKLASRFQEVTGAALNGYYASDKLFKTDPGLKLVTKIMKLNENFSNTFRDRGHKLEFGPEWTNDEKEERSVRSKVAARLPFEIPTANYPELLDILQENDYDCPLSSEISIMGQIKDVYASSRGPELGTFGGTVLAAVFGEQSEKWEPLVLSHTSKAIVLVHDYIFELLTKLCPEEQVREQLWDVLLIDKLCDAYRRAMAQAQFLLRIECGGRPTTFNHYFNATLQRKRAERMVEALEDLTIELQGHEGEAYVNIEDIKNHAKDKDNTQHVCEDILDALMSYYKVSRKRFVDVICQQVILHFLLEGEESPLKVMGSDTVMSLTEDQLELIAGEDVESKQQRMALERQKKSLEAALKVLRA</sequence>
<dbReference type="Pfam" id="PF01031">
    <property type="entry name" value="Dynamin_M"/>
    <property type="match status" value="1"/>
</dbReference>
<dbReference type="SMART" id="SM00053">
    <property type="entry name" value="DYNc"/>
    <property type="match status" value="1"/>
</dbReference>
<dbReference type="Pfam" id="PF00350">
    <property type="entry name" value="Dynamin_N"/>
    <property type="match status" value="1"/>
</dbReference>
<comment type="caution">
    <text evidence="5">The sequence shown here is derived from an EMBL/GenBank/DDBJ whole genome shotgun (WGS) entry which is preliminary data.</text>
</comment>
<dbReference type="PRINTS" id="PR00195">
    <property type="entry name" value="DYNAMIN"/>
</dbReference>
<keyword evidence="1" id="KW-0547">Nucleotide-binding</keyword>
<feature type="domain" description="Dynamin-type G" evidence="4">
    <location>
        <begin position="37"/>
        <end position="329"/>
    </location>
</feature>
<evidence type="ECO:0000256" key="1">
    <source>
        <dbReference type="ARBA" id="ARBA00022741"/>
    </source>
</evidence>
<keyword evidence="2" id="KW-0342">GTP-binding</keyword>
<dbReference type="PANTHER" id="PTHR11566">
    <property type="entry name" value="DYNAMIN"/>
    <property type="match status" value="1"/>
</dbReference>
<dbReference type="PROSITE" id="PS51718">
    <property type="entry name" value="G_DYNAMIN_2"/>
    <property type="match status" value="1"/>
</dbReference>
<dbReference type="RefSeq" id="XP_066707578.1">
    <property type="nucleotide sequence ID" value="XM_066866664.1"/>
</dbReference>